<dbReference type="PANTHER" id="PTHR43053">
    <property type="entry name" value="GLYCOSIDASE FAMILY 31"/>
    <property type="match status" value="1"/>
</dbReference>
<dbReference type="Gene3D" id="2.60.40.1180">
    <property type="entry name" value="Golgi alpha-mannosidase II"/>
    <property type="match status" value="2"/>
</dbReference>
<dbReference type="Gene3D" id="3.20.20.80">
    <property type="entry name" value="Glycosidases"/>
    <property type="match status" value="1"/>
</dbReference>
<dbReference type="EMBL" id="CP147246">
    <property type="protein sequence ID" value="WYJ94892.1"/>
    <property type="molecule type" value="Genomic_DNA"/>
</dbReference>
<evidence type="ECO:0000313" key="10">
    <source>
        <dbReference type="EMBL" id="OUZ28360.1"/>
    </source>
</evidence>
<sequence>MKFTDGYWMTKEGFTIQSPKEVFSYQKNQDSVVLYAPYKKIERRGDTLNLGMSTITLSSPQTDLISVKIVHHDKNDLGPNFELTKTEVQPVIEETAEQLSFTSGNLKATVALEDKFRLRFFGDEQLLTESKFGAQGEITHTSGKHFMREQLSLGIDEQLYGLGERFTPFIKNGQTVDIWNEDGGTGSEQAYKNIPFYLSSNGYGVFVNHPEKVSFEMASENVSRAQFSVEGEALEYIIIYGPTPKEILEKYTNLTGKPALPPAWSFGLWLSTSFTTDYSEETVMTFIDGMLERDIPLEVFHFDCFWMKAFEWCNFKWDEDLFPDPKGLLQRIHDKGIKVCVWINPYIGQKSPLFEEGRKNGYFLKQADGNVWQWDMWQAGQGIVDFTNPEAVKWYQGYLAELLDMGVDSFKTDFGERIPTDAVYFDGSDPNKAHNYYSYLYNEAVFSLLEEKRGKNEAVLFARSGTVGSQKFPVHWGGDNLSEYVSMTETLRGGLSFLLSGFGFWSHDIGGFEENASADIYKRWTQFGLLSTHSRYHGNIEYRVPWNYDEEAVEVTRKFTKLKVQLMPYLYQQAVYTATTGVPMMRPVFMEYPKDRNSYFVDKQYFLGDNLLVAPVFTETGEVSYYLPEGRWTQLLDHSFKAVDRNGQWQTEQHDYLSLPVWVKENTILVMAKNEHPSVVYDYNQELAIHCYQLSNGVHEQLIVNSSGNPLAKIIIEKDNEHVVIRTEGLVGENDVYIHENERVITDRLTETKQTIEISTN</sequence>
<keyword evidence="12" id="KW-1185">Reference proteome</keyword>
<name>A0A200IVE3_9ENTE</name>
<keyword evidence="3 6" id="KW-0326">Glycosidase</keyword>
<feature type="domain" description="Glycosyl hydrolase family 31 C-terminal" evidence="9">
    <location>
        <begin position="581"/>
        <end position="669"/>
    </location>
</feature>
<gene>
    <name evidence="11" type="ORF">A5889_002434</name>
    <name evidence="10" type="ORF">A5889_003115</name>
</gene>
<evidence type="ECO:0000256" key="2">
    <source>
        <dbReference type="ARBA" id="ARBA00022801"/>
    </source>
</evidence>
<dbReference type="EC" id="3.2.1.177" evidence="5"/>
<evidence type="ECO:0000256" key="1">
    <source>
        <dbReference type="ARBA" id="ARBA00007806"/>
    </source>
</evidence>
<dbReference type="Pfam" id="PF01055">
    <property type="entry name" value="Glyco_hydro_31_2nd"/>
    <property type="match status" value="1"/>
</dbReference>
<reference evidence="11" key="3">
    <citation type="submission" date="2024-03" db="EMBL/GenBank/DDBJ databases">
        <title>The Genome Sequence of Enterococcus sp. DIV0238c.</title>
        <authorList>
            <consortium name="The Broad Institute Genomics Platform"/>
            <consortium name="The Broad Institute Microbial Omics Core"/>
            <consortium name="The Broad Institute Genomic Center for Infectious Diseases"/>
            <person name="Earl A."/>
            <person name="Manson A."/>
            <person name="Gilmore M."/>
            <person name="Schwartman J."/>
            <person name="Shea T."/>
            <person name="Abouelleil A."/>
            <person name="Cao P."/>
            <person name="Chapman S."/>
            <person name="Cusick C."/>
            <person name="Young S."/>
            <person name="Neafsey D."/>
            <person name="Nusbaum C."/>
            <person name="Birren B."/>
        </authorList>
    </citation>
    <scope>NUCLEOTIDE SEQUENCE</scope>
    <source>
        <strain evidence="11">9D6_DIV0238</strain>
    </source>
</reference>
<dbReference type="GO" id="GO:0061634">
    <property type="term" value="F:alpha-D-xyloside xylohydrolase"/>
    <property type="evidence" value="ECO:0007669"/>
    <property type="project" value="UniProtKB-EC"/>
</dbReference>
<dbReference type="Pfam" id="PF21365">
    <property type="entry name" value="Glyco_hydro_31_3rd"/>
    <property type="match status" value="1"/>
</dbReference>
<protein>
    <recommendedName>
        <fullName evidence="5">alpha-D-xyloside xylohydrolase</fullName>
        <ecNumber evidence="5">3.2.1.177</ecNumber>
    </recommendedName>
</protein>
<evidence type="ECO:0000259" key="9">
    <source>
        <dbReference type="Pfam" id="PF21365"/>
    </source>
</evidence>
<evidence type="ECO:0000313" key="12">
    <source>
        <dbReference type="Proteomes" id="UP000196151"/>
    </source>
</evidence>
<evidence type="ECO:0000259" key="7">
    <source>
        <dbReference type="Pfam" id="PF01055"/>
    </source>
</evidence>
<proteinExistence type="inferred from homology"/>
<dbReference type="CDD" id="cd06593">
    <property type="entry name" value="GH31_xylosidase_YicI"/>
    <property type="match status" value="1"/>
</dbReference>
<accession>A0A200IVE3</accession>
<dbReference type="RefSeq" id="WP_087642140.1">
    <property type="nucleotide sequence ID" value="NZ_CP147246.1"/>
</dbReference>
<dbReference type="PANTHER" id="PTHR43053:SF4">
    <property type="entry name" value="MYOGENESIS-REGULATING GLYCOSIDASE"/>
    <property type="match status" value="1"/>
</dbReference>
<dbReference type="GO" id="GO:0030246">
    <property type="term" value="F:carbohydrate binding"/>
    <property type="evidence" value="ECO:0007669"/>
    <property type="project" value="InterPro"/>
</dbReference>
<dbReference type="EMBL" id="NIBQ01000004">
    <property type="protein sequence ID" value="OUZ28360.1"/>
    <property type="molecule type" value="Genomic_DNA"/>
</dbReference>
<dbReference type="InterPro" id="IPR017853">
    <property type="entry name" value="GH"/>
</dbReference>
<reference evidence="11" key="2">
    <citation type="submission" date="2017-05" db="EMBL/GenBank/DDBJ databases">
        <authorList>
            <consortium name="The Broad Institute Genomics Platform"/>
            <consortium name="The Broad Institute Genomic Center for Infectious Diseases"/>
            <person name="Earl A."/>
            <person name="Manson A."/>
            <person name="Schwartman J."/>
            <person name="Gilmore M."/>
            <person name="Abouelleil A."/>
            <person name="Cao P."/>
            <person name="Chapman S."/>
            <person name="Cusick C."/>
            <person name="Shea T."/>
            <person name="Young S."/>
            <person name="Neafsey D."/>
            <person name="Nusbaum C."/>
            <person name="Birren B."/>
        </authorList>
    </citation>
    <scope>NUCLEOTIDE SEQUENCE</scope>
    <source>
        <strain evidence="11">9D6_DIV0238</strain>
    </source>
</reference>
<dbReference type="CDD" id="cd14752">
    <property type="entry name" value="GH31_N"/>
    <property type="match status" value="1"/>
</dbReference>
<dbReference type="GO" id="GO:0005975">
    <property type="term" value="P:carbohydrate metabolic process"/>
    <property type="evidence" value="ECO:0007669"/>
    <property type="project" value="InterPro"/>
</dbReference>
<comment type="catalytic activity">
    <reaction evidence="4">
        <text>Hydrolysis of terminal, non-reducing alpha-D-xylose residues with release of alpha-D-xylose.</text>
        <dbReference type="EC" id="3.2.1.177"/>
    </reaction>
</comment>
<keyword evidence="2 6" id="KW-0378">Hydrolase</keyword>
<dbReference type="SUPFAM" id="SSF117125">
    <property type="entry name" value="Putative glucosidase YicI, C-terminal domain"/>
    <property type="match status" value="1"/>
</dbReference>
<dbReference type="SUPFAM" id="SSF51445">
    <property type="entry name" value="(Trans)glycosidases"/>
    <property type="match status" value="1"/>
</dbReference>
<dbReference type="Gene3D" id="2.60.40.1760">
    <property type="entry name" value="glycosyl hydrolase (family 31)"/>
    <property type="match status" value="1"/>
</dbReference>
<feature type="domain" description="Glycoside hydrolase family 31 N-terminal" evidence="8">
    <location>
        <begin position="55"/>
        <end position="216"/>
    </location>
</feature>
<evidence type="ECO:0000256" key="3">
    <source>
        <dbReference type="ARBA" id="ARBA00023295"/>
    </source>
</evidence>
<reference evidence="10" key="1">
    <citation type="submission" date="2017-05" db="EMBL/GenBank/DDBJ databases">
        <title>The Genome Sequence of Enterococcus sp. 9D6_DIV0238.</title>
        <authorList>
            <consortium name="The Broad Institute Genomics Platform"/>
            <consortium name="The Broad Institute Genomic Center for Infectious Diseases"/>
            <person name="Earl A."/>
            <person name="Manson A."/>
            <person name="Schwartman J."/>
            <person name="Gilmore M."/>
            <person name="Abouelleil A."/>
            <person name="Cao P."/>
            <person name="Chapman S."/>
            <person name="Cusick C."/>
            <person name="Shea T."/>
            <person name="Young S."/>
            <person name="Neafsey D."/>
            <person name="Nusbaum C."/>
            <person name="Birren B."/>
        </authorList>
    </citation>
    <scope>NUCLEOTIDE SEQUENCE [LARGE SCALE GENOMIC DNA]</scope>
    <source>
        <strain evidence="10">9D6_DIV0238</strain>
    </source>
</reference>
<dbReference type="FunFam" id="3.20.20.80:FF:000053">
    <property type="entry name" value="Alpha-xylosidase YicI"/>
    <property type="match status" value="1"/>
</dbReference>
<organism evidence="10">
    <name type="scientific">Candidatus Enterococcus dunnyi</name>
    <dbReference type="NCBI Taxonomy" id="1834192"/>
    <lineage>
        <taxon>Bacteria</taxon>
        <taxon>Bacillati</taxon>
        <taxon>Bacillota</taxon>
        <taxon>Bacilli</taxon>
        <taxon>Lactobacillales</taxon>
        <taxon>Enterococcaceae</taxon>
        <taxon>Enterococcus</taxon>
    </lineage>
</organism>
<dbReference type="Proteomes" id="UP000196151">
    <property type="component" value="Chromosome"/>
</dbReference>
<dbReference type="InterPro" id="IPR025887">
    <property type="entry name" value="Glyco_hydro_31_N_dom"/>
</dbReference>
<dbReference type="InterPro" id="IPR000322">
    <property type="entry name" value="Glyco_hydro_31_TIM"/>
</dbReference>
<evidence type="ECO:0000256" key="5">
    <source>
        <dbReference type="ARBA" id="ARBA00066962"/>
    </source>
</evidence>
<dbReference type="InterPro" id="IPR050985">
    <property type="entry name" value="Alpha-glycosidase_related"/>
</dbReference>
<dbReference type="OrthoDB" id="176168at2"/>
<dbReference type="InterPro" id="IPR013780">
    <property type="entry name" value="Glyco_hydro_b"/>
</dbReference>
<feature type="domain" description="Glycoside hydrolase family 31 TIM barrel" evidence="7">
    <location>
        <begin position="258"/>
        <end position="572"/>
    </location>
</feature>
<evidence type="ECO:0000259" key="8">
    <source>
        <dbReference type="Pfam" id="PF13802"/>
    </source>
</evidence>
<evidence type="ECO:0000256" key="4">
    <source>
        <dbReference type="ARBA" id="ARBA00052064"/>
    </source>
</evidence>
<dbReference type="InterPro" id="IPR011013">
    <property type="entry name" value="Gal_mutarotase_sf_dom"/>
</dbReference>
<dbReference type="Pfam" id="PF13802">
    <property type="entry name" value="Gal_mutarotas_2"/>
    <property type="match status" value="1"/>
</dbReference>
<dbReference type="AlphaFoldDB" id="A0A200IVE3"/>
<dbReference type="SUPFAM" id="SSF74650">
    <property type="entry name" value="Galactose mutarotase-like"/>
    <property type="match status" value="1"/>
</dbReference>
<evidence type="ECO:0000256" key="6">
    <source>
        <dbReference type="RuleBase" id="RU361185"/>
    </source>
</evidence>
<comment type="similarity">
    <text evidence="1 6">Belongs to the glycosyl hydrolase 31 family.</text>
</comment>
<dbReference type="NCBIfam" id="NF007940">
    <property type="entry name" value="PRK10658.1"/>
    <property type="match status" value="1"/>
</dbReference>
<dbReference type="SUPFAM" id="SSF51011">
    <property type="entry name" value="Glycosyl hydrolase domain"/>
    <property type="match status" value="1"/>
</dbReference>
<evidence type="ECO:0000313" key="11">
    <source>
        <dbReference type="EMBL" id="WYJ94892.1"/>
    </source>
</evidence>
<dbReference type="InterPro" id="IPR048395">
    <property type="entry name" value="Glyco_hydro_31_C"/>
</dbReference>